<evidence type="ECO:0000313" key="1">
    <source>
        <dbReference type="EMBL" id="ORX97042.1"/>
    </source>
</evidence>
<sequence length="284" mass="32302">MTVIPTVERNRTKRKVVYVPQMDEFYNQWSEVYDNDGNVLQQLDDYRFKYTLPRLMEEMALSSSKKKIRILDFGCGTGRNLTSFMGMQKDIPGSTFANQGGLWTEVELVAMDISQGMMSKAQAKIAELNSLPSRPDCNCHLSFTWLLYDILSQLPVPPMAKNIDIIYSTLVLEHLPEPCHFFKFARQCINPETGKLYISNMHPDMGEGTSAGYYNTDTGEKVVGYSANHPIENLIELAEEHGFKLLERIEDEVRDADHVGQLGHRAQKWIGVRLLVMLVFGIGK</sequence>
<accession>A0A1Y1YG94</accession>
<dbReference type="AlphaFoldDB" id="A0A1Y1YG94"/>
<dbReference type="InParanoid" id="A0A1Y1YG94"/>
<dbReference type="SUPFAM" id="SSF53335">
    <property type="entry name" value="S-adenosyl-L-methionine-dependent methyltransferases"/>
    <property type="match status" value="1"/>
</dbReference>
<protein>
    <submittedName>
        <fullName evidence="1">S-adenosyl-L-methionine-dependent methyltransferase</fullName>
    </submittedName>
</protein>
<organism evidence="1 2">
    <name type="scientific">Basidiobolus meristosporus CBS 931.73</name>
    <dbReference type="NCBI Taxonomy" id="1314790"/>
    <lineage>
        <taxon>Eukaryota</taxon>
        <taxon>Fungi</taxon>
        <taxon>Fungi incertae sedis</taxon>
        <taxon>Zoopagomycota</taxon>
        <taxon>Entomophthoromycotina</taxon>
        <taxon>Basidiobolomycetes</taxon>
        <taxon>Basidiobolales</taxon>
        <taxon>Basidiobolaceae</taxon>
        <taxon>Basidiobolus</taxon>
    </lineage>
</organism>
<dbReference type="Gene3D" id="3.40.50.150">
    <property type="entry name" value="Vaccinia Virus protein VP39"/>
    <property type="match status" value="1"/>
</dbReference>
<gene>
    <name evidence="1" type="ORF">K493DRAFT_281543</name>
</gene>
<keyword evidence="1" id="KW-0489">Methyltransferase</keyword>
<keyword evidence="1" id="KW-0808">Transferase</keyword>
<dbReference type="PANTHER" id="PTHR43861:SF1">
    <property type="entry name" value="TRANS-ACONITATE 2-METHYLTRANSFERASE"/>
    <property type="match status" value="1"/>
</dbReference>
<dbReference type="GO" id="GO:0008168">
    <property type="term" value="F:methyltransferase activity"/>
    <property type="evidence" value="ECO:0007669"/>
    <property type="project" value="UniProtKB-KW"/>
</dbReference>
<dbReference type="STRING" id="1314790.A0A1Y1YG94"/>
<proteinExistence type="predicted"/>
<dbReference type="GO" id="GO:0032259">
    <property type="term" value="P:methylation"/>
    <property type="evidence" value="ECO:0007669"/>
    <property type="project" value="UniProtKB-KW"/>
</dbReference>
<dbReference type="Pfam" id="PF13489">
    <property type="entry name" value="Methyltransf_23"/>
    <property type="match status" value="1"/>
</dbReference>
<dbReference type="OrthoDB" id="66144at2759"/>
<name>A0A1Y1YG94_9FUNG</name>
<dbReference type="InterPro" id="IPR029063">
    <property type="entry name" value="SAM-dependent_MTases_sf"/>
</dbReference>
<evidence type="ECO:0000313" key="2">
    <source>
        <dbReference type="Proteomes" id="UP000193498"/>
    </source>
</evidence>
<dbReference type="Proteomes" id="UP000193498">
    <property type="component" value="Unassembled WGS sequence"/>
</dbReference>
<reference evidence="1 2" key="1">
    <citation type="submission" date="2016-07" db="EMBL/GenBank/DDBJ databases">
        <title>Pervasive Adenine N6-methylation of Active Genes in Fungi.</title>
        <authorList>
            <consortium name="DOE Joint Genome Institute"/>
            <person name="Mondo S.J."/>
            <person name="Dannebaum R.O."/>
            <person name="Kuo R.C."/>
            <person name="Labutti K."/>
            <person name="Haridas S."/>
            <person name="Kuo A."/>
            <person name="Salamov A."/>
            <person name="Ahrendt S.R."/>
            <person name="Lipzen A."/>
            <person name="Sullivan W."/>
            <person name="Andreopoulos W.B."/>
            <person name="Clum A."/>
            <person name="Lindquist E."/>
            <person name="Daum C."/>
            <person name="Ramamoorthy G.K."/>
            <person name="Gryganskyi A."/>
            <person name="Culley D."/>
            <person name="Magnuson J.K."/>
            <person name="James T.Y."/>
            <person name="O'Malley M.A."/>
            <person name="Stajich J.E."/>
            <person name="Spatafora J.W."/>
            <person name="Visel A."/>
            <person name="Grigoriev I.V."/>
        </authorList>
    </citation>
    <scope>NUCLEOTIDE SEQUENCE [LARGE SCALE GENOMIC DNA]</scope>
    <source>
        <strain evidence="1 2">CBS 931.73</strain>
    </source>
</reference>
<dbReference type="CDD" id="cd02440">
    <property type="entry name" value="AdoMet_MTases"/>
    <property type="match status" value="1"/>
</dbReference>
<keyword evidence="2" id="KW-1185">Reference proteome</keyword>
<dbReference type="PANTHER" id="PTHR43861">
    <property type="entry name" value="TRANS-ACONITATE 2-METHYLTRANSFERASE-RELATED"/>
    <property type="match status" value="1"/>
</dbReference>
<dbReference type="EMBL" id="MCFE01000141">
    <property type="protein sequence ID" value="ORX97042.1"/>
    <property type="molecule type" value="Genomic_DNA"/>
</dbReference>
<comment type="caution">
    <text evidence="1">The sequence shown here is derived from an EMBL/GenBank/DDBJ whole genome shotgun (WGS) entry which is preliminary data.</text>
</comment>